<dbReference type="InterPro" id="IPR050267">
    <property type="entry name" value="Anti-sigma-factor_SerPK"/>
</dbReference>
<dbReference type="GO" id="GO:0004674">
    <property type="term" value="F:protein serine/threonine kinase activity"/>
    <property type="evidence" value="ECO:0007669"/>
    <property type="project" value="UniProtKB-KW"/>
</dbReference>
<dbReference type="PANTHER" id="PTHR35526:SF3">
    <property type="entry name" value="ANTI-SIGMA-F FACTOR RSBW"/>
    <property type="match status" value="1"/>
</dbReference>
<keyword evidence="1" id="KW-0418">Kinase</keyword>
<dbReference type="InterPro" id="IPR003594">
    <property type="entry name" value="HATPase_dom"/>
</dbReference>
<keyword evidence="4" id="KW-1185">Reference proteome</keyword>
<protein>
    <submittedName>
        <fullName evidence="3">Anti-sigma regulatory factor (Ser/Thr protein kinase)</fullName>
    </submittedName>
</protein>
<keyword evidence="1" id="KW-0723">Serine/threonine-protein kinase</keyword>
<dbReference type="AlphaFoldDB" id="A0A9X2KAG0"/>
<dbReference type="CDD" id="cd16936">
    <property type="entry name" value="HATPase_RsbW-like"/>
    <property type="match status" value="1"/>
</dbReference>
<sequence length="145" mass="15113">MSITLSVPVTSGQAFLGTRDQVAAARAWALAAVPLPRSHPRASDLATVVTELATNAIRHSMSGARGGRYCLQVSLDPGSTAERGAVELTCVDLGPGAGLQDEREDACEGGRGLRLVRALVDAYSADQTPTSREVRCRLIWGGGPA</sequence>
<keyword evidence="1" id="KW-0808">Transferase</keyword>
<dbReference type="SUPFAM" id="SSF55874">
    <property type="entry name" value="ATPase domain of HSP90 chaperone/DNA topoisomerase II/histidine kinase"/>
    <property type="match status" value="1"/>
</dbReference>
<evidence type="ECO:0000259" key="2">
    <source>
        <dbReference type="Pfam" id="PF13581"/>
    </source>
</evidence>
<dbReference type="RefSeq" id="WP_253760316.1">
    <property type="nucleotide sequence ID" value="NZ_BAABKA010000019.1"/>
</dbReference>
<dbReference type="Pfam" id="PF13581">
    <property type="entry name" value="HATPase_c_2"/>
    <property type="match status" value="1"/>
</dbReference>
<evidence type="ECO:0000313" key="3">
    <source>
        <dbReference type="EMBL" id="MCP2365785.1"/>
    </source>
</evidence>
<proteinExistence type="predicted"/>
<gene>
    <name evidence="3" type="ORF">HD597_012889</name>
</gene>
<feature type="domain" description="Histidine kinase/HSP90-like ATPase" evidence="2">
    <location>
        <begin position="20"/>
        <end position="136"/>
    </location>
</feature>
<dbReference type="Proteomes" id="UP001139648">
    <property type="component" value="Unassembled WGS sequence"/>
</dbReference>
<name>A0A9X2KAG0_9ACTN</name>
<dbReference type="InterPro" id="IPR036890">
    <property type="entry name" value="HATPase_C_sf"/>
</dbReference>
<dbReference type="EMBL" id="JAMZEB010000004">
    <property type="protein sequence ID" value="MCP2365785.1"/>
    <property type="molecule type" value="Genomic_DNA"/>
</dbReference>
<organism evidence="3 4">
    <name type="scientific">Nonomuraea thailandensis</name>
    <dbReference type="NCBI Taxonomy" id="1188745"/>
    <lineage>
        <taxon>Bacteria</taxon>
        <taxon>Bacillati</taxon>
        <taxon>Actinomycetota</taxon>
        <taxon>Actinomycetes</taxon>
        <taxon>Streptosporangiales</taxon>
        <taxon>Streptosporangiaceae</taxon>
        <taxon>Nonomuraea</taxon>
    </lineage>
</organism>
<comment type="caution">
    <text evidence="3">The sequence shown here is derived from an EMBL/GenBank/DDBJ whole genome shotgun (WGS) entry which is preliminary data.</text>
</comment>
<evidence type="ECO:0000313" key="4">
    <source>
        <dbReference type="Proteomes" id="UP001139648"/>
    </source>
</evidence>
<evidence type="ECO:0000256" key="1">
    <source>
        <dbReference type="ARBA" id="ARBA00022527"/>
    </source>
</evidence>
<dbReference type="Gene3D" id="3.30.565.10">
    <property type="entry name" value="Histidine kinase-like ATPase, C-terminal domain"/>
    <property type="match status" value="1"/>
</dbReference>
<dbReference type="PANTHER" id="PTHR35526">
    <property type="entry name" value="ANTI-SIGMA-F FACTOR RSBW-RELATED"/>
    <property type="match status" value="1"/>
</dbReference>
<reference evidence="3" key="1">
    <citation type="submission" date="2022-06" db="EMBL/GenBank/DDBJ databases">
        <title>Sequencing the genomes of 1000 actinobacteria strains.</title>
        <authorList>
            <person name="Klenk H.-P."/>
        </authorList>
    </citation>
    <scope>NUCLEOTIDE SEQUENCE</scope>
    <source>
        <strain evidence="3">DSM 46694</strain>
    </source>
</reference>
<accession>A0A9X2KAG0</accession>